<organism evidence="2 3">
    <name type="scientific">Pedobacter ginsengisoli</name>
    <dbReference type="NCBI Taxonomy" id="363852"/>
    <lineage>
        <taxon>Bacteria</taxon>
        <taxon>Pseudomonadati</taxon>
        <taxon>Bacteroidota</taxon>
        <taxon>Sphingobacteriia</taxon>
        <taxon>Sphingobacteriales</taxon>
        <taxon>Sphingobacteriaceae</taxon>
        <taxon>Pedobacter</taxon>
    </lineage>
</organism>
<dbReference type="EMBL" id="CP024091">
    <property type="protein sequence ID" value="ATP57172.1"/>
    <property type="molecule type" value="Genomic_DNA"/>
</dbReference>
<dbReference type="Gene3D" id="2.80.10.50">
    <property type="match status" value="2"/>
</dbReference>
<name>A0A2D1U6G0_9SPHI</name>
<dbReference type="InterPro" id="IPR013431">
    <property type="entry name" value="Delta_60_rpt"/>
</dbReference>
<keyword evidence="1" id="KW-0732">Signal</keyword>
<reference evidence="2 3" key="1">
    <citation type="submission" date="2017-10" db="EMBL/GenBank/DDBJ databases">
        <title>Whole genome of Pedobacter ginsengisoli T01R-27 isolated from tomato rhizosphere.</title>
        <authorList>
            <person name="Weon H.-Y."/>
            <person name="Lee S.A."/>
            <person name="Sang M.K."/>
            <person name="Song J."/>
        </authorList>
    </citation>
    <scope>NUCLEOTIDE SEQUENCE [LARGE SCALE GENOMIC DNA]</scope>
    <source>
        <strain evidence="2 3">T01R-27</strain>
    </source>
</reference>
<protein>
    <submittedName>
        <fullName evidence="2">Uncharacterized protein</fullName>
    </submittedName>
</protein>
<evidence type="ECO:0000313" key="3">
    <source>
        <dbReference type="Proteomes" id="UP000223749"/>
    </source>
</evidence>
<evidence type="ECO:0000313" key="2">
    <source>
        <dbReference type="EMBL" id="ATP57172.1"/>
    </source>
</evidence>
<dbReference type="InterPro" id="IPR013783">
    <property type="entry name" value="Ig-like_fold"/>
</dbReference>
<dbReference type="Gene3D" id="2.60.40.10">
    <property type="entry name" value="Immunoglobulins"/>
    <property type="match status" value="1"/>
</dbReference>
<accession>A0A2D1U6G0</accession>
<sequence length="540" mass="59317">MNIQQINRSILKGLFLLLALSSCKKAADQFSEPYPVSTEDLGIKMDRVKSPQPSDGGAGTEVTVEATGMIPYKDQLLFMFNGEKAEILEITESHIKVKVPESASTGVLSVAVGDVIVFGPTFKVNGLVNPDPTFKVPNGTNGPVMQILDLIDGKRLIVGGFTNYNNKGAIRPINRIASIFGDFSYDPTLRSGKGANGVINSIIEYKGKYLIAGGFSGYDQRKENISNLTMLNKNGSIDTIGIHPFRRSDQMDTVKYVPRLNAGTDRAIYQVYKQPDDKVVATGGFEFFISRRYDQPNRQRQKDTVLLDSIRMPQILRLNADGTLDKTYRFNVSANEGLKAANGPTRSIIHTDAKNLGKVMIYGRFNSFDGNSAANIIRLNADGTIDETFKPGLGPDNSVYTATYNSLLDRYVITGLFRTYNGKPCEYLALLKSDGSLDESFVPKKFNGPGVSFAKQLNDGLIVACGYFNTYNEVARNGFMILNSKGELAPGYNATGLFQGSLNDVIETKSDDNKRALLLIGSFDRFNNEPVNNIIRVVLE</sequence>
<evidence type="ECO:0000256" key="1">
    <source>
        <dbReference type="SAM" id="SignalP"/>
    </source>
</evidence>
<keyword evidence="3" id="KW-1185">Reference proteome</keyword>
<dbReference type="AlphaFoldDB" id="A0A2D1U6G0"/>
<proteinExistence type="predicted"/>
<dbReference type="KEGG" id="pgs:CPT03_12165"/>
<gene>
    <name evidence="2" type="ORF">CPT03_12165</name>
</gene>
<dbReference type="Pfam" id="PF17164">
    <property type="entry name" value="DUF5122"/>
    <property type="match status" value="2"/>
</dbReference>
<feature type="signal peptide" evidence="1">
    <location>
        <begin position="1"/>
        <end position="26"/>
    </location>
</feature>
<dbReference type="Proteomes" id="UP000223749">
    <property type="component" value="Chromosome"/>
</dbReference>
<feature type="chain" id="PRO_5013601836" evidence="1">
    <location>
        <begin position="27"/>
        <end position="540"/>
    </location>
</feature>
<dbReference type="RefSeq" id="WP_099439100.1">
    <property type="nucleotide sequence ID" value="NZ_CP024091.1"/>
</dbReference>
<dbReference type="OrthoDB" id="9805017at2"/>